<dbReference type="PANTHER" id="PTHR11138:SF5">
    <property type="entry name" value="METHIONYL-TRNA FORMYLTRANSFERASE, MITOCHONDRIAL"/>
    <property type="match status" value="1"/>
</dbReference>
<evidence type="ECO:0000256" key="1">
    <source>
        <dbReference type="ARBA" id="ARBA00010699"/>
    </source>
</evidence>
<evidence type="ECO:0000313" key="7">
    <source>
        <dbReference type="EMBL" id="OIQ88891.1"/>
    </source>
</evidence>
<dbReference type="CDD" id="cd08646">
    <property type="entry name" value="FMT_core_Met-tRNA-FMT_N"/>
    <property type="match status" value="1"/>
</dbReference>
<dbReference type="EC" id="2.1.2.9" evidence="2"/>
<dbReference type="PANTHER" id="PTHR11138">
    <property type="entry name" value="METHIONYL-TRNA FORMYLTRANSFERASE"/>
    <property type="match status" value="1"/>
</dbReference>
<evidence type="ECO:0000259" key="5">
    <source>
        <dbReference type="Pfam" id="PF00551"/>
    </source>
</evidence>
<dbReference type="EMBL" id="MLJW01000353">
    <property type="protein sequence ID" value="OIQ88891.1"/>
    <property type="molecule type" value="Genomic_DNA"/>
</dbReference>
<feature type="domain" description="Formyl transferase C-terminal" evidence="6">
    <location>
        <begin position="201"/>
        <end position="294"/>
    </location>
</feature>
<dbReference type="InterPro" id="IPR011034">
    <property type="entry name" value="Formyl_transferase-like_C_sf"/>
</dbReference>
<name>A0A1J5RH10_9ZZZZ</name>
<dbReference type="InterPro" id="IPR005793">
    <property type="entry name" value="Formyl_trans_C"/>
</dbReference>
<dbReference type="GO" id="GO:0005829">
    <property type="term" value="C:cytosol"/>
    <property type="evidence" value="ECO:0007669"/>
    <property type="project" value="TreeGrafter"/>
</dbReference>
<dbReference type="InterPro" id="IPR037022">
    <property type="entry name" value="Formyl_trans_C_sf"/>
</dbReference>
<dbReference type="Gene3D" id="3.40.50.170">
    <property type="entry name" value="Formyl transferase, N-terminal domain"/>
    <property type="match status" value="1"/>
</dbReference>
<dbReference type="HAMAP" id="MF_00182">
    <property type="entry name" value="Formyl_trans"/>
    <property type="match status" value="1"/>
</dbReference>
<evidence type="ECO:0000256" key="3">
    <source>
        <dbReference type="ARBA" id="ARBA00022679"/>
    </source>
</evidence>
<evidence type="ECO:0000256" key="4">
    <source>
        <dbReference type="ARBA" id="ARBA00022917"/>
    </source>
</evidence>
<gene>
    <name evidence="7" type="primary">fmt_13</name>
    <name evidence="7" type="ORF">GALL_292170</name>
</gene>
<accession>A0A1J5RH10</accession>
<dbReference type="NCBIfam" id="TIGR00460">
    <property type="entry name" value="fmt"/>
    <property type="match status" value="1"/>
</dbReference>
<evidence type="ECO:0000259" key="6">
    <source>
        <dbReference type="Pfam" id="PF02911"/>
    </source>
</evidence>
<feature type="domain" description="Formyl transferase N-terminal" evidence="5">
    <location>
        <begin position="2"/>
        <end position="180"/>
    </location>
</feature>
<comment type="caution">
    <text evidence="7">The sequence shown here is derived from an EMBL/GenBank/DDBJ whole genome shotgun (WGS) entry which is preliminary data.</text>
</comment>
<proteinExistence type="inferred from homology"/>
<dbReference type="InterPro" id="IPR036477">
    <property type="entry name" value="Formyl_transf_N_sf"/>
</dbReference>
<keyword evidence="4" id="KW-0648">Protein biosynthesis</keyword>
<dbReference type="InterPro" id="IPR041711">
    <property type="entry name" value="Met-tRNA-FMT_N"/>
</dbReference>
<dbReference type="Pfam" id="PF02911">
    <property type="entry name" value="Formyl_trans_C"/>
    <property type="match status" value="1"/>
</dbReference>
<evidence type="ECO:0000256" key="2">
    <source>
        <dbReference type="ARBA" id="ARBA00012261"/>
    </source>
</evidence>
<dbReference type="GO" id="GO:0004479">
    <property type="term" value="F:methionyl-tRNA formyltransferase activity"/>
    <property type="evidence" value="ECO:0007669"/>
    <property type="project" value="UniProtKB-EC"/>
</dbReference>
<dbReference type="Gene3D" id="3.10.25.10">
    <property type="entry name" value="Formyl transferase, C-terminal domain"/>
    <property type="match status" value="1"/>
</dbReference>
<reference evidence="7" key="1">
    <citation type="submission" date="2016-10" db="EMBL/GenBank/DDBJ databases">
        <title>Sequence of Gallionella enrichment culture.</title>
        <authorList>
            <person name="Poehlein A."/>
            <person name="Muehling M."/>
            <person name="Daniel R."/>
        </authorList>
    </citation>
    <scope>NUCLEOTIDE SEQUENCE</scope>
</reference>
<protein>
    <recommendedName>
        <fullName evidence="2">methionyl-tRNA formyltransferase</fullName>
        <ecNumber evidence="2">2.1.2.9</ecNumber>
    </recommendedName>
</protein>
<organism evidence="7">
    <name type="scientific">mine drainage metagenome</name>
    <dbReference type="NCBI Taxonomy" id="410659"/>
    <lineage>
        <taxon>unclassified sequences</taxon>
        <taxon>metagenomes</taxon>
        <taxon>ecological metagenomes</taxon>
    </lineage>
</organism>
<comment type="similarity">
    <text evidence="1">Belongs to the Fmt family.</text>
</comment>
<dbReference type="SUPFAM" id="SSF50486">
    <property type="entry name" value="FMT C-terminal domain-like"/>
    <property type="match status" value="1"/>
</dbReference>
<dbReference type="SUPFAM" id="SSF53328">
    <property type="entry name" value="Formyltransferase"/>
    <property type="match status" value="1"/>
</dbReference>
<sequence length="305" mass="32593">MKLIFAGTPEFAVPALAALIAAGHDIALVLTQPDRPAGRGMKLKASPVKQLALQHGIPVYQPETLKTPESQTPVAAVGADAMIVAAYGLILPQAVLDMPRRGCFNVHASLLPRWRGAAPIPRVIQTGDAQTGITIMKVVLALDAGAMLKKGVIPISEIDTAQTLHDALATLGGALMVQTLAELDQIVPQPQDEALVTYAEKLRKDEAALDWMRPAEELSRQVRAFNPFPVAQASMGVDTWKVWFARALPGSGMAGEIVALQGGIDVACGRGVLRIEELQKPGGRRLAWKEFLAGTPLRVGERFKT</sequence>
<dbReference type="InterPro" id="IPR002376">
    <property type="entry name" value="Formyl_transf_N"/>
</dbReference>
<dbReference type="CDD" id="cd08704">
    <property type="entry name" value="Met_tRNA_FMT_C"/>
    <property type="match status" value="1"/>
</dbReference>
<dbReference type="Pfam" id="PF00551">
    <property type="entry name" value="Formyl_trans_N"/>
    <property type="match status" value="1"/>
</dbReference>
<dbReference type="InterPro" id="IPR005794">
    <property type="entry name" value="Fmt"/>
</dbReference>
<keyword evidence="3 7" id="KW-0808">Transferase</keyword>
<dbReference type="InterPro" id="IPR044135">
    <property type="entry name" value="Met-tRNA-FMT_C"/>
</dbReference>
<dbReference type="AlphaFoldDB" id="A0A1J5RH10"/>